<sequence length="296" mass="32662">MGELPIRHATLLTTESDSDAILILRQTGPMTFTARDFPVRIGVQLQPQHAPEYSMIRDAVRRAEDMGVDVAFNWDHFYPLYGNPDGEHFECWTMLGAWAEQTTRVEIGALVTCNSYRNPELLADMARTVDHMSGGRLILGIGSGWFEKDYDEYGYDFGTAGSRLNDLGAALPRIADRLGKLNPAPTRHLPVLIGGGGEKKTLRHVAEHADMWHYFVDVPTYERKSAILDEHCAAVGRDPALIEHSAGLGTRDPDDAVGKAEELVKAGISLITVGASGPDYDLTVLEALCRWRDSNN</sequence>
<dbReference type="PANTHER" id="PTHR42847:SF8">
    <property type="entry name" value="CONSERVED PROTEIN"/>
    <property type="match status" value="1"/>
</dbReference>
<dbReference type="InterPro" id="IPR022480">
    <property type="entry name" value="F420_MSMEG2906"/>
</dbReference>
<evidence type="ECO:0000256" key="4">
    <source>
        <dbReference type="ARBA" id="ARBA00023033"/>
    </source>
</evidence>
<keyword evidence="4" id="KW-0503">Monooxygenase</keyword>
<dbReference type="EMBL" id="BAHC01000012">
    <property type="protein sequence ID" value="GAB88294.1"/>
    <property type="molecule type" value="Genomic_DNA"/>
</dbReference>
<keyword evidence="1" id="KW-0285">Flavoprotein</keyword>
<evidence type="ECO:0000256" key="2">
    <source>
        <dbReference type="ARBA" id="ARBA00022643"/>
    </source>
</evidence>
<dbReference type="eggNOG" id="COG2141">
    <property type="taxonomic scope" value="Bacteria"/>
</dbReference>
<proteinExistence type="predicted"/>
<dbReference type="SUPFAM" id="SSF51679">
    <property type="entry name" value="Bacterial luciferase-like"/>
    <property type="match status" value="1"/>
</dbReference>
<evidence type="ECO:0000313" key="7">
    <source>
        <dbReference type="Proteomes" id="UP000008363"/>
    </source>
</evidence>
<dbReference type="GO" id="GO:0046306">
    <property type="term" value="P:alkanesulfonate catabolic process"/>
    <property type="evidence" value="ECO:0007669"/>
    <property type="project" value="TreeGrafter"/>
</dbReference>
<evidence type="ECO:0000256" key="3">
    <source>
        <dbReference type="ARBA" id="ARBA00023002"/>
    </source>
</evidence>
<name>K6WP66_9ACTN</name>
<accession>K6WP66</accession>
<organism evidence="6 7">
    <name type="scientific">Gordonia rhizosphera NBRC 16068</name>
    <dbReference type="NCBI Taxonomy" id="1108045"/>
    <lineage>
        <taxon>Bacteria</taxon>
        <taxon>Bacillati</taxon>
        <taxon>Actinomycetota</taxon>
        <taxon>Actinomycetes</taxon>
        <taxon>Mycobacteriales</taxon>
        <taxon>Gordoniaceae</taxon>
        <taxon>Gordonia</taxon>
    </lineage>
</organism>
<feature type="domain" description="Luciferase-like" evidence="5">
    <location>
        <begin position="47"/>
        <end position="247"/>
    </location>
</feature>
<evidence type="ECO:0000256" key="1">
    <source>
        <dbReference type="ARBA" id="ARBA00022630"/>
    </source>
</evidence>
<dbReference type="InterPro" id="IPR011251">
    <property type="entry name" value="Luciferase-like_dom"/>
</dbReference>
<keyword evidence="3" id="KW-0560">Oxidoreductase</keyword>
<dbReference type="InterPro" id="IPR036661">
    <property type="entry name" value="Luciferase-like_sf"/>
</dbReference>
<dbReference type="GO" id="GO:0008726">
    <property type="term" value="F:alkanesulfonate monooxygenase activity"/>
    <property type="evidence" value="ECO:0007669"/>
    <property type="project" value="TreeGrafter"/>
</dbReference>
<keyword evidence="7" id="KW-1185">Reference proteome</keyword>
<dbReference type="InterPro" id="IPR050172">
    <property type="entry name" value="SsuD_RutA_monooxygenase"/>
</dbReference>
<dbReference type="STRING" id="1108045.GORHZ_012_00230"/>
<dbReference type="CDD" id="cd01097">
    <property type="entry name" value="Tetrahydromethanopterin_reductase"/>
    <property type="match status" value="1"/>
</dbReference>
<dbReference type="AlphaFoldDB" id="K6WP66"/>
<dbReference type="Pfam" id="PF00296">
    <property type="entry name" value="Bac_luciferase"/>
    <property type="match status" value="1"/>
</dbReference>
<dbReference type="NCBIfam" id="TIGR03856">
    <property type="entry name" value="F420_MSMEG_2906"/>
    <property type="match status" value="1"/>
</dbReference>
<gene>
    <name evidence="6" type="ORF">GORHZ_012_00230</name>
</gene>
<dbReference type="Proteomes" id="UP000008363">
    <property type="component" value="Unassembled WGS sequence"/>
</dbReference>
<dbReference type="PANTHER" id="PTHR42847">
    <property type="entry name" value="ALKANESULFONATE MONOOXYGENASE"/>
    <property type="match status" value="1"/>
</dbReference>
<keyword evidence="2" id="KW-0288">FMN</keyword>
<dbReference type="Gene3D" id="3.20.20.30">
    <property type="entry name" value="Luciferase-like domain"/>
    <property type="match status" value="1"/>
</dbReference>
<protein>
    <recommendedName>
        <fullName evidence="5">Luciferase-like domain-containing protein</fullName>
    </recommendedName>
</protein>
<evidence type="ECO:0000259" key="5">
    <source>
        <dbReference type="Pfam" id="PF00296"/>
    </source>
</evidence>
<comment type="caution">
    <text evidence="6">The sequence shown here is derived from an EMBL/GenBank/DDBJ whole genome shotgun (WGS) entry which is preliminary data.</text>
</comment>
<reference evidence="6 7" key="1">
    <citation type="submission" date="2012-08" db="EMBL/GenBank/DDBJ databases">
        <title>Whole genome shotgun sequence of Gordonia rhizosphera NBRC 16068.</title>
        <authorList>
            <person name="Takarada H."/>
            <person name="Isaki S."/>
            <person name="Hosoyama A."/>
            <person name="Tsuchikane K."/>
            <person name="Katsumata H."/>
            <person name="Baba S."/>
            <person name="Ohji S."/>
            <person name="Yamazaki S."/>
            <person name="Fujita N."/>
        </authorList>
    </citation>
    <scope>NUCLEOTIDE SEQUENCE [LARGE SCALE GENOMIC DNA]</scope>
    <source>
        <strain evidence="6 7">NBRC 16068</strain>
    </source>
</reference>
<evidence type="ECO:0000313" key="6">
    <source>
        <dbReference type="EMBL" id="GAB88294.1"/>
    </source>
</evidence>